<feature type="domain" description="Peptidoglycan recognition protein family" evidence="3">
    <location>
        <begin position="26"/>
        <end position="161"/>
    </location>
</feature>
<dbReference type="Gene3D" id="3.40.80.10">
    <property type="entry name" value="Peptidoglycan recognition protein-like"/>
    <property type="match status" value="1"/>
</dbReference>
<accession>A0A3S0Z7C8</accession>
<dbReference type="InterPro" id="IPR002502">
    <property type="entry name" value="Amidase_domain"/>
</dbReference>
<dbReference type="AlphaFoldDB" id="A0A3S0Z7C8"/>
<evidence type="ECO:0000256" key="2">
    <source>
        <dbReference type="SAM" id="SignalP"/>
    </source>
</evidence>
<reference evidence="4 5" key="1">
    <citation type="submission" date="2019-01" db="EMBL/GenBank/DDBJ databases">
        <title>A draft genome assembly of the solar-powered sea slug Elysia chlorotica.</title>
        <authorList>
            <person name="Cai H."/>
            <person name="Li Q."/>
            <person name="Fang X."/>
            <person name="Li J."/>
            <person name="Curtis N.E."/>
            <person name="Altenburger A."/>
            <person name="Shibata T."/>
            <person name="Feng M."/>
            <person name="Maeda T."/>
            <person name="Schwartz J.A."/>
            <person name="Shigenobu S."/>
            <person name="Lundholm N."/>
            <person name="Nishiyama T."/>
            <person name="Yang H."/>
            <person name="Hasebe M."/>
            <person name="Li S."/>
            <person name="Pierce S.K."/>
            <person name="Wang J."/>
        </authorList>
    </citation>
    <scope>NUCLEOTIDE SEQUENCE [LARGE SCALE GENOMIC DNA]</scope>
    <source>
        <strain evidence="4">EC2010</strain>
        <tissue evidence="4">Whole organism of an adult</tissue>
    </source>
</reference>
<dbReference type="GO" id="GO:0008270">
    <property type="term" value="F:zinc ion binding"/>
    <property type="evidence" value="ECO:0007669"/>
    <property type="project" value="InterPro"/>
</dbReference>
<dbReference type="STRING" id="188477.A0A3S0Z7C8"/>
<dbReference type="InterPro" id="IPR036505">
    <property type="entry name" value="Amidase/PGRP_sf"/>
</dbReference>
<comment type="caution">
    <text evidence="4">The sequence shown here is derived from an EMBL/GenBank/DDBJ whole genome shotgun (WGS) entry which is preliminary data.</text>
</comment>
<protein>
    <recommendedName>
        <fullName evidence="3">Peptidoglycan recognition protein family domain-containing protein</fullName>
    </recommendedName>
</protein>
<dbReference type="GO" id="GO:0009253">
    <property type="term" value="P:peptidoglycan catabolic process"/>
    <property type="evidence" value="ECO:0007669"/>
    <property type="project" value="InterPro"/>
</dbReference>
<evidence type="ECO:0000259" key="3">
    <source>
        <dbReference type="SMART" id="SM00701"/>
    </source>
</evidence>
<keyword evidence="5" id="KW-1185">Reference proteome</keyword>
<comment type="similarity">
    <text evidence="1">Belongs to the N-acetylmuramoyl-L-alanine amidase 2 family.</text>
</comment>
<dbReference type="PROSITE" id="PS51257">
    <property type="entry name" value="PROKAR_LIPOPROTEIN"/>
    <property type="match status" value="1"/>
</dbReference>
<evidence type="ECO:0000313" key="4">
    <source>
        <dbReference type="EMBL" id="RUS72338.1"/>
    </source>
</evidence>
<dbReference type="OrthoDB" id="6135264at2759"/>
<dbReference type="EMBL" id="RQTK01001078">
    <property type="protein sequence ID" value="RUS72338.1"/>
    <property type="molecule type" value="Genomic_DNA"/>
</dbReference>
<dbReference type="PANTHER" id="PTHR11022">
    <property type="entry name" value="PEPTIDOGLYCAN RECOGNITION PROTEIN"/>
    <property type="match status" value="1"/>
</dbReference>
<name>A0A3S0Z7C8_ELYCH</name>
<dbReference type="GO" id="GO:0008745">
    <property type="term" value="F:N-acetylmuramoyl-L-alanine amidase activity"/>
    <property type="evidence" value="ECO:0007669"/>
    <property type="project" value="InterPro"/>
</dbReference>
<dbReference type="PANTHER" id="PTHR11022:SF41">
    <property type="entry name" value="PEPTIDOGLYCAN-RECOGNITION PROTEIN LC-RELATED"/>
    <property type="match status" value="1"/>
</dbReference>
<gene>
    <name evidence="4" type="ORF">EGW08_019896</name>
</gene>
<dbReference type="InterPro" id="IPR006619">
    <property type="entry name" value="PGRP_domain_met/bac"/>
</dbReference>
<dbReference type="InterPro" id="IPR015510">
    <property type="entry name" value="PGRP"/>
</dbReference>
<evidence type="ECO:0000313" key="5">
    <source>
        <dbReference type="Proteomes" id="UP000271974"/>
    </source>
</evidence>
<proteinExistence type="inferred from homology"/>
<feature type="signal peptide" evidence="2">
    <location>
        <begin position="1"/>
        <end position="23"/>
    </location>
</feature>
<feature type="chain" id="PRO_5018674035" description="Peptidoglycan recognition protein family domain-containing protein" evidence="2">
    <location>
        <begin position="24"/>
        <end position="189"/>
    </location>
</feature>
<organism evidence="4 5">
    <name type="scientific">Elysia chlorotica</name>
    <name type="common">Eastern emerald elysia</name>
    <name type="synonym">Sea slug</name>
    <dbReference type="NCBI Taxonomy" id="188477"/>
    <lineage>
        <taxon>Eukaryota</taxon>
        <taxon>Metazoa</taxon>
        <taxon>Spiralia</taxon>
        <taxon>Lophotrochozoa</taxon>
        <taxon>Mollusca</taxon>
        <taxon>Gastropoda</taxon>
        <taxon>Heterobranchia</taxon>
        <taxon>Euthyneura</taxon>
        <taxon>Panpulmonata</taxon>
        <taxon>Sacoglossa</taxon>
        <taxon>Placobranchoidea</taxon>
        <taxon>Plakobranchidae</taxon>
        <taxon>Elysia</taxon>
    </lineage>
</organism>
<dbReference type="CDD" id="cd06583">
    <property type="entry name" value="PGRP"/>
    <property type="match status" value="1"/>
</dbReference>
<dbReference type="SMART" id="SM00701">
    <property type="entry name" value="PGRP"/>
    <property type="match status" value="1"/>
</dbReference>
<evidence type="ECO:0000256" key="1">
    <source>
        <dbReference type="ARBA" id="ARBA00007553"/>
    </source>
</evidence>
<dbReference type="SUPFAM" id="SSF55846">
    <property type="entry name" value="N-acetylmuramoyl-L-alanine amidase-like"/>
    <property type="match status" value="1"/>
</dbReference>
<dbReference type="Proteomes" id="UP000271974">
    <property type="component" value="Unassembled WGS sequence"/>
</dbReference>
<keyword evidence="2" id="KW-0732">Signal</keyword>
<sequence>MSFLKVDQLLFVVLTFFVLSCYGSCPNIREWGRREVTSSAGIRPASRVIIRDRPGVYCSSIFNCPTAIYDLQTEDIKVNNYPDIDCSVVVGGDGYAYEGRGWDAAPSSYPDSIVICVLENKMDFEFPNKYQKGAIEDLLQCAVDNSKVSASYHIQTPRDIDSTSAEPAQSLYTWVQSLAAYQKVSPLSG</sequence>